<dbReference type="EMBL" id="JAUKTV010000013">
    <property type="protein sequence ID" value="KAK0718857.1"/>
    <property type="molecule type" value="Genomic_DNA"/>
</dbReference>
<keyword evidence="5" id="KW-1185">Reference proteome</keyword>
<feature type="compositionally biased region" description="Pro residues" evidence="2">
    <location>
        <begin position="25"/>
        <end position="34"/>
    </location>
</feature>
<feature type="compositionally biased region" description="Basic and acidic residues" evidence="2">
    <location>
        <begin position="747"/>
        <end position="778"/>
    </location>
</feature>
<feature type="region of interest" description="Disordered" evidence="2">
    <location>
        <begin position="88"/>
        <end position="108"/>
    </location>
</feature>
<dbReference type="InterPro" id="IPR032852">
    <property type="entry name" value="ALKBH2"/>
</dbReference>
<name>A0AA40AN95_9PEZI</name>
<dbReference type="PANTHER" id="PTHR31573">
    <property type="entry name" value="ALPHA-KETOGLUTARATE-DEPENDENT DIOXYGENASE ALKB HOMOLOG 2"/>
    <property type="match status" value="1"/>
</dbReference>
<feature type="binding site" evidence="1">
    <location>
        <position position="804"/>
    </location>
    <ligand>
        <name>2-oxoglutarate</name>
        <dbReference type="ChEBI" id="CHEBI:16810"/>
    </ligand>
</feature>
<feature type="domain" description="Alpha-ketoglutarate-dependent dioxygenase AlkB-like" evidence="3">
    <location>
        <begin position="628"/>
        <end position="817"/>
    </location>
</feature>
<dbReference type="GO" id="GO:0051747">
    <property type="term" value="F:cytosine C-5 DNA demethylase activity"/>
    <property type="evidence" value="ECO:0007669"/>
    <property type="project" value="TreeGrafter"/>
</dbReference>
<dbReference type="Pfam" id="PF13532">
    <property type="entry name" value="2OG-FeII_Oxy_2"/>
    <property type="match status" value="1"/>
</dbReference>
<dbReference type="Gene3D" id="2.60.120.590">
    <property type="entry name" value="Alpha-ketoglutarate-dependent dioxygenase AlkB-like"/>
    <property type="match status" value="1"/>
</dbReference>
<comment type="caution">
    <text evidence="4">The sequence shown here is derived from an EMBL/GenBank/DDBJ whole genome shotgun (WGS) entry which is preliminary data.</text>
</comment>
<feature type="region of interest" description="Disordered" evidence="2">
    <location>
        <begin position="739"/>
        <end position="778"/>
    </location>
</feature>
<evidence type="ECO:0000313" key="4">
    <source>
        <dbReference type="EMBL" id="KAK0718857.1"/>
    </source>
</evidence>
<dbReference type="GO" id="GO:0006307">
    <property type="term" value="P:DNA alkylation repair"/>
    <property type="evidence" value="ECO:0007669"/>
    <property type="project" value="TreeGrafter"/>
</dbReference>
<dbReference type="SUPFAM" id="SSF51197">
    <property type="entry name" value="Clavaminate synthase-like"/>
    <property type="match status" value="1"/>
</dbReference>
<feature type="binding site" evidence="1">
    <location>
        <position position="717"/>
    </location>
    <ligand>
        <name>2-oxoglutarate</name>
        <dbReference type="ChEBI" id="CHEBI:16810"/>
    </ligand>
</feature>
<dbReference type="InterPro" id="IPR037151">
    <property type="entry name" value="AlkB-like_sf"/>
</dbReference>
<sequence length="853" mass="94610">MSAMATETVGTMPEEVFSACSSPLSSPPSSPLIPPLSQDEATQNHDSQESIAGPMTPTVSLPAPSRPKRQAAVRAAEKITSIIDEFGTHNRHTKPRGTKRGRDASPDLKKLNSTTEIHTKRIRTQDLPVTQLSPDESDAAVDAEFDNDKEPAYTADTGLTLLDAQINTANTQPASDLQGVLVNNILMNLRAKAATNSVAIEQADVDLPPTVATVADETSAPIARAAPRAPPPIRSKFRGGMCEALPYFKAYKGSCYFAGLVAKGFLIDIEVEKGDMFGENGGGRVKEGTSMVRSKDAVDDAINVRSLTNAYAGDSLIAIVAGDQHPLYPCQPPAVYSVLDWFHITYMWKEKLRARGSQRVFTVWRVRFEKANPFTPSWWIPLGEEENVTPVTCPVGACSTCNTQSKQIFTVGWFCLNHLCRNYYKLPSTLDDVDIDTLAYSQEFLNERTPYEGDIPSLIPTLPNAEGMHGTELALRQGFVCPKCNYACRRVYWSWLACESSNCRFRQQAVMIPYSKLLLSNEEEIFTKNMQAKRLRNKVNDSLATILNQTYAVLSPVTTLGGYTVRQFFLTNPTHQVIGSFTIFRSSEQINTKADGPDELFRTLEVEDIGLRRNPAAIAGHKLEGLTRHFQQNFGARYKFGVSVQSKGFADAPPAILKALKRLDWAKGVAVSSATANFPISRHGLGDNFFEDLAAQDQNFNELLALGYMEEDRINYHDDGEKELGPVVAALSLGSPCTMRFRPKRNKGFETDETPKDSQKHKKNDRDEEDKKEKKNHKDILEVEMRHGDMMVMAGTEIQRFYEHAVTPQGKRRFALTARFVDPAKMELQSDIDDALIKGAIPPHAANFTYDGY</sequence>
<feature type="compositionally biased region" description="Basic residues" evidence="2">
    <location>
        <begin position="89"/>
        <end position="99"/>
    </location>
</feature>
<reference evidence="4" key="1">
    <citation type="submission" date="2023-06" db="EMBL/GenBank/DDBJ databases">
        <title>Genome-scale phylogeny and comparative genomics of the fungal order Sordariales.</title>
        <authorList>
            <consortium name="Lawrence Berkeley National Laboratory"/>
            <person name="Hensen N."/>
            <person name="Bonometti L."/>
            <person name="Westerberg I."/>
            <person name="Brannstrom I.O."/>
            <person name="Guillou S."/>
            <person name="Cros-Aarteil S."/>
            <person name="Calhoun S."/>
            <person name="Haridas S."/>
            <person name="Kuo A."/>
            <person name="Mondo S."/>
            <person name="Pangilinan J."/>
            <person name="Riley R."/>
            <person name="Labutti K."/>
            <person name="Andreopoulos B."/>
            <person name="Lipzen A."/>
            <person name="Chen C."/>
            <person name="Yanf M."/>
            <person name="Daum C."/>
            <person name="Ng V."/>
            <person name="Clum A."/>
            <person name="Steindorff A."/>
            <person name="Ohm R."/>
            <person name="Martin F."/>
            <person name="Silar P."/>
            <person name="Natvig D."/>
            <person name="Lalanne C."/>
            <person name="Gautier V."/>
            <person name="Ament-Velasquez S.L."/>
            <person name="Kruys A."/>
            <person name="Hutchinson M.I."/>
            <person name="Powell A.J."/>
            <person name="Barry K."/>
            <person name="Miller A.N."/>
            <person name="Grigoriev I.V."/>
            <person name="Debuchy R."/>
            <person name="Gladieux P."/>
            <person name="Thoren M.H."/>
            <person name="Johannesson H."/>
        </authorList>
    </citation>
    <scope>NUCLEOTIDE SEQUENCE</scope>
    <source>
        <strain evidence="4">CBS 540.89</strain>
    </source>
</reference>
<dbReference type="PANTHER" id="PTHR31573:SF4">
    <property type="entry name" value="FE2OG DIOXYGENASE DOMAIN-CONTAINING PROTEIN"/>
    <property type="match status" value="1"/>
</dbReference>
<gene>
    <name evidence="4" type="ORF">B0T21DRAFT_351641</name>
</gene>
<accession>A0AA40AN95</accession>
<feature type="binding site" evidence="1">
    <location>
        <position position="708"/>
    </location>
    <ligand>
        <name>2-oxoglutarate</name>
        <dbReference type="ChEBI" id="CHEBI:16810"/>
    </ligand>
</feature>
<evidence type="ECO:0000259" key="3">
    <source>
        <dbReference type="Pfam" id="PF13532"/>
    </source>
</evidence>
<feature type="region of interest" description="Disordered" evidence="2">
    <location>
        <begin position="1"/>
        <end position="71"/>
    </location>
</feature>
<evidence type="ECO:0000256" key="2">
    <source>
        <dbReference type="SAM" id="MobiDB-lite"/>
    </source>
</evidence>
<organism evidence="4 5">
    <name type="scientific">Apiosordaria backusii</name>
    <dbReference type="NCBI Taxonomy" id="314023"/>
    <lineage>
        <taxon>Eukaryota</taxon>
        <taxon>Fungi</taxon>
        <taxon>Dikarya</taxon>
        <taxon>Ascomycota</taxon>
        <taxon>Pezizomycotina</taxon>
        <taxon>Sordariomycetes</taxon>
        <taxon>Sordariomycetidae</taxon>
        <taxon>Sordariales</taxon>
        <taxon>Lasiosphaeriaceae</taxon>
        <taxon>Apiosordaria</taxon>
    </lineage>
</organism>
<proteinExistence type="predicted"/>
<dbReference type="GO" id="GO:0008198">
    <property type="term" value="F:ferrous iron binding"/>
    <property type="evidence" value="ECO:0007669"/>
    <property type="project" value="TreeGrafter"/>
</dbReference>
<dbReference type="GO" id="GO:0035516">
    <property type="term" value="F:broad specificity oxidative DNA demethylase activity"/>
    <property type="evidence" value="ECO:0007669"/>
    <property type="project" value="TreeGrafter"/>
</dbReference>
<protein>
    <recommendedName>
        <fullName evidence="3">Alpha-ketoglutarate-dependent dioxygenase AlkB-like domain-containing protein</fullName>
    </recommendedName>
</protein>
<evidence type="ECO:0000313" key="5">
    <source>
        <dbReference type="Proteomes" id="UP001172159"/>
    </source>
</evidence>
<evidence type="ECO:0000256" key="1">
    <source>
        <dbReference type="PIRSR" id="PIRSR632852-1"/>
    </source>
</evidence>
<dbReference type="Proteomes" id="UP001172159">
    <property type="component" value="Unassembled WGS sequence"/>
</dbReference>
<dbReference type="InterPro" id="IPR027450">
    <property type="entry name" value="AlkB-like"/>
</dbReference>
<dbReference type="AlphaFoldDB" id="A0AA40AN95"/>